<evidence type="ECO:0000256" key="13">
    <source>
        <dbReference type="ARBA" id="ARBA00023316"/>
    </source>
</evidence>
<feature type="transmembrane region" description="Helical" evidence="17">
    <location>
        <begin position="238"/>
        <end position="259"/>
    </location>
</feature>
<evidence type="ECO:0000256" key="17">
    <source>
        <dbReference type="HAMAP-Rule" id="MF_01006"/>
    </source>
</evidence>
<dbReference type="Proteomes" id="UP001549106">
    <property type="component" value="Unassembled WGS sequence"/>
</dbReference>
<evidence type="ECO:0000256" key="8">
    <source>
        <dbReference type="ARBA" id="ARBA00022960"/>
    </source>
</evidence>
<comment type="caution">
    <text evidence="18">The sequence shown here is derived from an EMBL/GenBank/DDBJ whole genome shotgun (WGS) entry which is preliminary data.</text>
</comment>
<evidence type="ECO:0000256" key="9">
    <source>
        <dbReference type="ARBA" id="ARBA00022984"/>
    </source>
</evidence>
<feature type="transmembrane region" description="Helical" evidence="17">
    <location>
        <begin position="208"/>
        <end position="226"/>
    </location>
</feature>
<comment type="similarity">
    <text evidence="2 17">Belongs to the UppP family.</text>
</comment>
<name>A0ABV2M003_9FIRM</name>
<feature type="transmembrane region" description="Helical" evidence="17">
    <location>
        <begin position="42"/>
        <end position="61"/>
    </location>
</feature>
<dbReference type="Pfam" id="PF02673">
    <property type="entry name" value="BacA"/>
    <property type="match status" value="1"/>
</dbReference>
<keyword evidence="9 17" id="KW-0573">Peptidoglycan synthesis</keyword>
<comment type="function">
    <text evidence="17">Catalyzes the dephosphorylation of undecaprenyl diphosphate (UPP). Confers resistance to bacitracin.</text>
</comment>
<keyword evidence="10 17" id="KW-1133">Transmembrane helix</keyword>
<gene>
    <name evidence="17" type="primary">uppP</name>
    <name evidence="18" type="ORF">ABID24_001018</name>
</gene>
<dbReference type="EC" id="3.6.1.27" evidence="3 17"/>
<keyword evidence="7 17" id="KW-0378">Hydrolase</keyword>
<feature type="transmembrane region" description="Helical" evidence="17">
    <location>
        <begin position="138"/>
        <end position="157"/>
    </location>
</feature>
<dbReference type="PANTHER" id="PTHR30622">
    <property type="entry name" value="UNDECAPRENYL-DIPHOSPHATASE"/>
    <property type="match status" value="1"/>
</dbReference>
<evidence type="ECO:0000256" key="11">
    <source>
        <dbReference type="ARBA" id="ARBA00023136"/>
    </source>
</evidence>
<dbReference type="GO" id="GO:0050380">
    <property type="term" value="F:undecaprenyl-diphosphatase activity"/>
    <property type="evidence" value="ECO:0007669"/>
    <property type="project" value="UniProtKB-EC"/>
</dbReference>
<feature type="transmembrane region" description="Helical" evidence="17">
    <location>
        <begin position="6"/>
        <end position="30"/>
    </location>
</feature>
<keyword evidence="5 17" id="KW-1003">Cell membrane</keyword>
<keyword evidence="6 17" id="KW-0812">Transmembrane</keyword>
<dbReference type="InterPro" id="IPR003824">
    <property type="entry name" value="UppP"/>
</dbReference>
<evidence type="ECO:0000256" key="14">
    <source>
        <dbReference type="ARBA" id="ARBA00032707"/>
    </source>
</evidence>
<feature type="transmembrane region" description="Helical" evidence="17">
    <location>
        <begin position="108"/>
        <end position="126"/>
    </location>
</feature>
<evidence type="ECO:0000256" key="12">
    <source>
        <dbReference type="ARBA" id="ARBA00023251"/>
    </source>
</evidence>
<evidence type="ECO:0000256" key="10">
    <source>
        <dbReference type="ARBA" id="ARBA00022989"/>
    </source>
</evidence>
<dbReference type="EMBL" id="JBEPMJ010000005">
    <property type="protein sequence ID" value="MET3749784.1"/>
    <property type="molecule type" value="Genomic_DNA"/>
</dbReference>
<evidence type="ECO:0000256" key="5">
    <source>
        <dbReference type="ARBA" id="ARBA00022475"/>
    </source>
</evidence>
<comment type="miscellaneous">
    <text evidence="17">Bacitracin is thought to be involved in the inhibition of peptidoglycan synthesis by sequestering undecaprenyl diphosphate, thereby reducing the pool of lipid carrier available.</text>
</comment>
<evidence type="ECO:0000313" key="18">
    <source>
        <dbReference type="EMBL" id="MET3749784.1"/>
    </source>
</evidence>
<evidence type="ECO:0000256" key="15">
    <source>
        <dbReference type="ARBA" id="ARBA00032932"/>
    </source>
</evidence>
<evidence type="ECO:0000256" key="6">
    <source>
        <dbReference type="ARBA" id="ARBA00022692"/>
    </source>
</evidence>
<protein>
    <recommendedName>
        <fullName evidence="4 17">Undecaprenyl-diphosphatase</fullName>
        <ecNumber evidence="3 17">3.6.1.27</ecNumber>
    </recommendedName>
    <alternativeName>
        <fullName evidence="15 17">Bacitracin resistance protein</fullName>
    </alternativeName>
    <alternativeName>
        <fullName evidence="14 17">Undecaprenyl pyrophosphate phosphatase</fullName>
    </alternativeName>
</protein>
<reference evidence="18 19" key="1">
    <citation type="submission" date="2024-06" db="EMBL/GenBank/DDBJ databases">
        <title>Genomic Encyclopedia of Type Strains, Phase IV (KMG-IV): sequencing the most valuable type-strain genomes for metagenomic binning, comparative biology and taxonomic classification.</title>
        <authorList>
            <person name="Goeker M."/>
        </authorList>
    </citation>
    <scope>NUCLEOTIDE SEQUENCE [LARGE SCALE GENOMIC DNA]</scope>
    <source>
        <strain evidence="18 19">DSM 29492</strain>
    </source>
</reference>
<keyword evidence="11 17" id="KW-0472">Membrane</keyword>
<sequence>MTVLYVILLAVVQGILEFLPVSSFGHLCILQNILGMEHETGVLLEAMLHFGTLAAVILTFWKDISRLLLESLDMLMDTIGNLSLYIHNKRTGDRLRYAKIVSSTYKKFALLLLVSMIPTALLGYTARRLVVLAASSQLLPGAGILITGIVLLVVDLGRMGGKKAARDAGFGNAMWIGICQGLSVFPGLSRSGLTISAGLMSGFTQSFAVKYSYILSVPAIIGALAVELGQFSAPAMTVGLGFTFVLGMLISAVVGYFTIRVLLRLVNRGRFRYFAYYCFIVGFAALIGNYVL</sequence>
<comment type="subcellular location">
    <subcellularLocation>
        <location evidence="1 17">Cell membrane</location>
        <topology evidence="1 17">Multi-pass membrane protein</topology>
    </subcellularLocation>
</comment>
<dbReference type="PANTHER" id="PTHR30622:SF2">
    <property type="entry name" value="UNDECAPRENYL-DIPHOSPHATASE"/>
    <property type="match status" value="1"/>
</dbReference>
<keyword evidence="13 17" id="KW-0961">Cell wall biogenesis/degradation</keyword>
<evidence type="ECO:0000256" key="1">
    <source>
        <dbReference type="ARBA" id="ARBA00004651"/>
    </source>
</evidence>
<comment type="catalytic activity">
    <reaction evidence="16 17">
        <text>di-trans,octa-cis-undecaprenyl diphosphate + H2O = di-trans,octa-cis-undecaprenyl phosphate + phosphate + H(+)</text>
        <dbReference type="Rhea" id="RHEA:28094"/>
        <dbReference type="ChEBI" id="CHEBI:15377"/>
        <dbReference type="ChEBI" id="CHEBI:15378"/>
        <dbReference type="ChEBI" id="CHEBI:43474"/>
        <dbReference type="ChEBI" id="CHEBI:58405"/>
        <dbReference type="ChEBI" id="CHEBI:60392"/>
        <dbReference type="EC" id="3.6.1.27"/>
    </reaction>
</comment>
<proteinExistence type="inferred from homology"/>
<keyword evidence="12 17" id="KW-0046">Antibiotic resistance</keyword>
<dbReference type="RefSeq" id="WP_147598940.1">
    <property type="nucleotide sequence ID" value="NZ_BAABXP010000006.1"/>
</dbReference>
<accession>A0ABV2M003</accession>
<dbReference type="HAMAP" id="MF_01006">
    <property type="entry name" value="Undec_diphosphatase"/>
    <property type="match status" value="1"/>
</dbReference>
<keyword evidence="19" id="KW-1185">Reference proteome</keyword>
<evidence type="ECO:0000256" key="16">
    <source>
        <dbReference type="ARBA" id="ARBA00047594"/>
    </source>
</evidence>
<evidence type="ECO:0000256" key="3">
    <source>
        <dbReference type="ARBA" id="ARBA00012374"/>
    </source>
</evidence>
<keyword evidence="8 17" id="KW-0133">Cell shape</keyword>
<evidence type="ECO:0000256" key="2">
    <source>
        <dbReference type="ARBA" id="ARBA00010621"/>
    </source>
</evidence>
<evidence type="ECO:0000256" key="7">
    <source>
        <dbReference type="ARBA" id="ARBA00022801"/>
    </source>
</evidence>
<organism evidence="18 19">
    <name type="scientific">Blautia caecimuris</name>
    <dbReference type="NCBI Taxonomy" id="1796615"/>
    <lineage>
        <taxon>Bacteria</taxon>
        <taxon>Bacillati</taxon>
        <taxon>Bacillota</taxon>
        <taxon>Clostridia</taxon>
        <taxon>Lachnospirales</taxon>
        <taxon>Lachnospiraceae</taxon>
        <taxon>Blautia</taxon>
    </lineage>
</organism>
<evidence type="ECO:0000256" key="4">
    <source>
        <dbReference type="ARBA" id="ARBA00021581"/>
    </source>
</evidence>
<feature type="transmembrane region" description="Helical" evidence="17">
    <location>
        <begin position="271"/>
        <end position="291"/>
    </location>
</feature>
<evidence type="ECO:0000313" key="19">
    <source>
        <dbReference type="Proteomes" id="UP001549106"/>
    </source>
</evidence>